<reference evidence="5 6" key="1">
    <citation type="submission" date="2016-05" db="EMBL/GenBank/DDBJ databases">
        <title>Niabella ginsenosidivorans BS26 whole genome sequencing.</title>
        <authorList>
            <person name="Im W.T."/>
            <person name="Siddiqi M.Z."/>
        </authorList>
    </citation>
    <scope>NUCLEOTIDE SEQUENCE [LARGE SCALE GENOMIC DNA]</scope>
    <source>
        <strain evidence="5 6">BS26</strain>
    </source>
</reference>
<dbReference type="EMBL" id="CP015772">
    <property type="protein sequence ID" value="ANH82656.1"/>
    <property type="molecule type" value="Genomic_DNA"/>
</dbReference>
<feature type="domain" description="HTH hxlR-type" evidence="4">
    <location>
        <begin position="4"/>
        <end position="61"/>
    </location>
</feature>
<evidence type="ECO:0000259" key="4">
    <source>
        <dbReference type="Pfam" id="PF01638"/>
    </source>
</evidence>
<dbReference type="Gene3D" id="1.10.10.10">
    <property type="entry name" value="Winged helix-like DNA-binding domain superfamily/Winged helix DNA-binding domain"/>
    <property type="match status" value="1"/>
</dbReference>
<dbReference type="InterPro" id="IPR036388">
    <property type="entry name" value="WH-like_DNA-bd_sf"/>
</dbReference>
<evidence type="ECO:0000313" key="6">
    <source>
        <dbReference type="Proteomes" id="UP000077667"/>
    </source>
</evidence>
<sequence length="73" mass="8416">MREGIATNILADRLGKLTKEKLLQRRQSTTNKLIYHYLPTQKALDLLPVVRELADWSSDHLFGKKETPAKLEL</sequence>
<protein>
    <recommendedName>
        <fullName evidence="4">HTH hxlR-type domain-containing protein</fullName>
    </recommendedName>
</protein>
<dbReference type="Pfam" id="PF01638">
    <property type="entry name" value="HxlR"/>
    <property type="match status" value="1"/>
</dbReference>
<proteinExistence type="predicted"/>
<dbReference type="PANTHER" id="PTHR33204:SF18">
    <property type="entry name" value="TRANSCRIPTIONAL REGULATORY PROTEIN"/>
    <property type="match status" value="1"/>
</dbReference>
<evidence type="ECO:0000256" key="2">
    <source>
        <dbReference type="ARBA" id="ARBA00023125"/>
    </source>
</evidence>
<dbReference type="Proteomes" id="UP000077667">
    <property type="component" value="Chromosome"/>
</dbReference>
<dbReference type="InterPro" id="IPR002577">
    <property type="entry name" value="HTH_HxlR"/>
</dbReference>
<evidence type="ECO:0000256" key="3">
    <source>
        <dbReference type="ARBA" id="ARBA00023163"/>
    </source>
</evidence>
<keyword evidence="2" id="KW-0238">DNA-binding</keyword>
<gene>
    <name evidence="5" type="ORF">A8C56_18245</name>
</gene>
<dbReference type="InterPro" id="IPR036390">
    <property type="entry name" value="WH_DNA-bd_sf"/>
</dbReference>
<dbReference type="GO" id="GO:0003677">
    <property type="term" value="F:DNA binding"/>
    <property type="evidence" value="ECO:0007669"/>
    <property type="project" value="UniProtKB-KW"/>
</dbReference>
<name>A0A1A9I4U6_9BACT</name>
<organism evidence="5 6">
    <name type="scientific">Niabella ginsenosidivorans</name>
    <dbReference type="NCBI Taxonomy" id="1176587"/>
    <lineage>
        <taxon>Bacteria</taxon>
        <taxon>Pseudomonadati</taxon>
        <taxon>Bacteroidota</taxon>
        <taxon>Chitinophagia</taxon>
        <taxon>Chitinophagales</taxon>
        <taxon>Chitinophagaceae</taxon>
        <taxon>Niabella</taxon>
    </lineage>
</organism>
<dbReference type="AlphaFoldDB" id="A0A1A9I4U6"/>
<dbReference type="SUPFAM" id="SSF46785">
    <property type="entry name" value="Winged helix' DNA-binding domain"/>
    <property type="match status" value="1"/>
</dbReference>
<keyword evidence="3" id="KW-0804">Transcription</keyword>
<evidence type="ECO:0000313" key="5">
    <source>
        <dbReference type="EMBL" id="ANH82656.1"/>
    </source>
</evidence>
<evidence type="ECO:0000256" key="1">
    <source>
        <dbReference type="ARBA" id="ARBA00023015"/>
    </source>
</evidence>
<dbReference type="PANTHER" id="PTHR33204">
    <property type="entry name" value="TRANSCRIPTIONAL REGULATOR, MARR FAMILY"/>
    <property type="match status" value="1"/>
</dbReference>
<dbReference type="KEGG" id="nia:A8C56_18245"/>
<accession>A0A1A9I4U6</accession>
<keyword evidence="1" id="KW-0805">Transcription regulation</keyword>
<keyword evidence="6" id="KW-1185">Reference proteome</keyword>